<dbReference type="PANTHER" id="PTHR38761">
    <property type="entry name" value="GLUTAMATE--CYSTEINE LIGASE"/>
    <property type="match status" value="1"/>
</dbReference>
<dbReference type="NCBIfam" id="TIGR01434">
    <property type="entry name" value="glu_cys_ligase"/>
    <property type="match status" value="1"/>
</dbReference>
<evidence type="ECO:0000256" key="6">
    <source>
        <dbReference type="ARBA" id="ARBA00022840"/>
    </source>
</evidence>
<evidence type="ECO:0000256" key="5">
    <source>
        <dbReference type="ARBA" id="ARBA00022741"/>
    </source>
</evidence>
<dbReference type="GO" id="GO:0046872">
    <property type="term" value="F:metal ion binding"/>
    <property type="evidence" value="ECO:0007669"/>
    <property type="project" value="TreeGrafter"/>
</dbReference>
<evidence type="ECO:0000256" key="3">
    <source>
        <dbReference type="ARBA" id="ARBA00022598"/>
    </source>
</evidence>
<evidence type="ECO:0000256" key="4">
    <source>
        <dbReference type="ARBA" id="ARBA00022684"/>
    </source>
</evidence>
<evidence type="ECO:0000256" key="1">
    <source>
        <dbReference type="ARBA" id="ARBA00005006"/>
    </source>
</evidence>
<dbReference type="PANTHER" id="PTHR38761:SF1">
    <property type="entry name" value="GLUTAMATE--CYSTEINE LIGASE"/>
    <property type="match status" value="1"/>
</dbReference>
<organism evidence="11 12">
    <name type="scientific">Thiohalocapsa marina</name>
    <dbReference type="NCBI Taxonomy" id="424902"/>
    <lineage>
        <taxon>Bacteria</taxon>
        <taxon>Pseudomonadati</taxon>
        <taxon>Pseudomonadota</taxon>
        <taxon>Gammaproteobacteria</taxon>
        <taxon>Chromatiales</taxon>
        <taxon>Chromatiaceae</taxon>
        <taxon>Thiohalocapsa</taxon>
    </lineage>
</organism>
<feature type="domain" description="Glutamate--cysteine ligase" evidence="10">
    <location>
        <begin position="16"/>
        <end position="394"/>
    </location>
</feature>
<keyword evidence="12" id="KW-1185">Reference proteome</keyword>
<evidence type="ECO:0000256" key="2">
    <source>
        <dbReference type="ARBA" id="ARBA00008772"/>
    </source>
</evidence>
<keyword evidence="3 8" id="KW-0436">Ligase</keyword>
<sequence>MSVSDHAGSVPRRRLQAVSHPELRALLTRNLIGLEKEALRINADGTVALTPHPMALGSALAHPHITTDFSEALLELVTPALSSPAHVLAFLHDLHLFVYRHLGDERLWAASMPCALGDAPGDALDDDARIPLARYGDSNAAQMKTVYRRGLSNRYGRTMQIIAGVHFNFSVAEDFWPLYQQTEGNASDAMAFRSEAYMGMVRNLQRLGWLVPYLFGASPAVCRCFVQGTENDLQVFDDSTLYYPYATSLRMGDIGYQNRQEEGTGMKACYDSLDAYVRSLTWAIETPCPRYEGIGIKRDGRWQQLNDHVLQIENEYYSTVRPKQLTDWMERPTLALRRRGVRYVELRSVDVNPFEPLGIDEPQMRFLSVFMLHALLLDSPRIDARERRLIDANHLLAAHRGREPGLRLGRPEGEIALDAWALETLDAMQAVAELLDGGADGPHGASLRAQRHKILEPDATPSARMLAEMRASGEGFAQFTRRLTEGHREHFRATPLDPEHEAWLRGLAAASFDRQRTIEAADDMDFDTFMETYFAQSEAHPLELASPFPL</sequence>
<name>A0A5M8FV99_9GAMM</name>
<dbReference type="Proteomes" id="UP000322981">
    <property type="component" value="Unassembled WGS sequence"/>
</dbReference>
<evidence type="ECO:0000256" key="7">
    <source>
        <dbReference type="ARBA" id="ARBA00048819"/>
    </source>
</evidence>
<dbReference type="InterPro" id="IPR014746">
    <property type="entry name" value="Gln_synth/guanido_kin_cat_dom"/>
</dbReference>
<dbReference type="Pfam" id="PF04262">
    <property type="entry name" value="Glu_cys_ligase"/>
    <property type="match status" value="1"/>
</dbReference>
<dbReference type="GO" id="GO:0005829">
    <property type="term" value="C:cytosol"/>
    <property type="evidence" value="ECO:0007669"/>
    <property type="project" value="TreeGrafter"/>
</dbReference>
<evidence type="ECO:0000313" key="12">
    <source>
        <dbReference type="Proteomes" id="UP000322981"/>
    </source>
</evidence>
<comment type="catalytic activity">
    <reaction evidence="7 8 9">
        <text>L-cysteine + L-glutamate + ATP = gamma-L-glutamyl-L-cysteine + ADP + phosphate + H(+)</text>
        <dbReference type="Rhea" id="RHEA:13285"/>
        <dbReference type="ChEBI" id="CHEBI:15378"/>
        <dbReference type="ChEBI" id="CHEBI:29985"/>
        <dbReference type="ChEBI" id="CHEBI:30616"/>
        <dbReference type="ChEBI" id="CHEBI:35235"/>
        <dbReference type="ChEBI" id="CHEBI:43474"/>
        <dbReference type="ChEBI" id="CHEBI:58173"/>
        <dbReference type="ChEBI" id="CHEBI:456216"/>
        <dbReference type="EC" id="6.3.2.2"/>
    </reaction>
</comment>
<dbReference type="InterPro" id="IPR007370">
    <property type="entry name" value="Glu_cys_ligase"/>
</dbReference>
<dbReference type="RefSeq" id="WP_150089254.1">
    <property type="nucleotide sequence ID" value="NZ_JBFUOH010000011.1"/>
</dbReference>
<keyword evidence="5 8" id="KW-0547">Nucleotide-binding</keyword>
<protein>
    <recommendedName>
        <fullName evidence="8">Glutamate--cysteine ligase</fullName>
        <ecNumber evidence="8">6.3.2.2</ecNumber>
    </recommendedName>
    <alternativeName>
        <fullName evidence="8">Gamma-ECS</fullName>
        <shortName evidence="8">GCS</shortName>
    </alternativeName>
    <alternativeName>
        <fullName evidence="8">Gamma-glutamylcysteine synthetase</fullName>
    </alternativeName>
</protein>
<keyword evidence="4 8" id="KW-0317">Glutathione biosynthesis</keyword>
<evidence type="ECO:0000256" key="8">
    <source>
        <dbReference type="HAMAP-Rule" id="MF_00578"/>
    </source>
</evidence>
<comment type="similarity">
    <text evidence="2 8">Belongs to the glutamate--cysteine ligase type 1 family. Type 1 subfamily.</text>
</comment>
<dbReference type="InterPro" id="IPR006334">
    <property type="entry name" value="Glut_cys_ligase"/>
</dbReference>
<dbReference type="GO" id="GO:0005524">
    <property type="term" value="F:ATP binding"/>
    <property type="evidence" value="ECO:0007669"/>
    <property type="project" value="UniProtKB-KW"/>
</dbReference>
<dbReference type="GO" id="GO:0004357">
    <property type="term" value="F:glutamate-cysteine ligase activity"/>
    <property type="evidence" value="ECO:0007669"/>
    <property type="project" value="UniProtKB-UniRule"/>
</dbReference>
<dbReference type="GO" id="GO:0006750">
    <property type="term" value="P:glutathione biosynthetic process"/>
    <property type="evidence" value="ECO:0007669"/>
    <property type="project" value="UniProtKB-UniRule"/>
</dbReference>
<dbReference type="HAMAP" id="MF_00578">
    <property type="entry name" value="Glu_cys_ligase"/>
    <property type="match status" value="1"/>
</dbReference>
<dbReference type="OrthoDB" id="9803907at2"/>
<dbReference type="EMBL" id="VWXX01000001">
    <property type="protein sequence ID" value="KAA6187726.1"/>
    <property type="molecule type" value="Genomic_DNA"/>
</dbReference>
<proteinExistence type="inferred from homology"/>
<evidence type="ECO:0000259" key="10">
    <source>
        <dbReference type="Pfam" id="PF04262"/>
    </source>
</evidence>
<comment type="pathway">
    <text evidence="1 8 9">Sulfur metabolism; glutathione biosynthesis; glutathione from L-cysteine and L-glutamate: step 1/2.</text>
</comment>
<dbReference type="Gene3D" id="3.30.590.20">
    <property type="match status" value="1"/>
</dbReference>
<gene>
    <name evidence="8" type="primary">gshA</name>
    <name evidence="11" type="ORF">F2Q65_00325</name>
</gene>
<keyword evidence="6 8" id="KW-0067">ATP-binding</keyword>
<evidence type="ECO:0000256" key="9">
    <source>
        <dbReference type="RuleBase" id="RU004391"/>
    </source>
</evidence>
<dbReference type="AlphaFoldDB" id="A0A5M8FV99"/>
<reference evidence="11 12" key="1">
    <citation type="submission" date="2019-09" db="EMBL/GenBank/DDBJ databases">
        <title>Whole-genome sequence of the purple sulfur bacterium Thiohalocapsa marina DSM 19078.</title>
        <authorList>
            <person name="Kyndt J.A."/>
            <person name="Meyer T.E."/>
        </authorList>
    </citation>
    <scope>NUCLEOTIDE SEQUENCE [LARGE SCALE GENOMIC DNA]</scope>
    <source>
        <strain evidence="11 12">DSM 19078</strain>
    </source>
</reference>
<dbReference type="SUPFAM" id="SSF55931">
    <property type="entry name" value="Glutamine synthetase/guanido kinase"/>
    <property type="match status" value="1"/>
</dbReference>
<accession>A0A5M8FV99</accession>
<dbReference type="EC" id="6.3.2.2" evidence="8"/>
<dbReference type="UniPathway" id="UPA00142">
    <property type="reaction ID" value="UER00209"/>
</dbReference>
<evidence type="ECO:0000313" key="11">
    <source>
        <dbReference type="EMBL" id="KAA6187726.1"/>
    </source>
</evidence>
<comment type="caution">
    <text evidence="11">The sequence shown here is derived from an EMBL/GenBank/DDBJ whole genome shotgun (WGS) entry which is preliminary data.</text>
</comment>